<keyword evidence="5" id="KW-1185">Reference proteome</keyword>
<dbReference type="Pfam" id="PF00106">
    <property type="entry name" value="adh_short"/>
    <property type="match status" value="1"/>
</dbReference>
<dbReference type="Pfam" id="PF13561">
    <property type="entry name" value="adh_short_C2"/>
    <property type="match status" value="1"/>
</dbReference>
<comment type="caution">
    <text evidence="4">The sequence shown here is derived from an EMBL/GenBank/DDBJ whole genome shotgun (WGS) entry which is preliminary data.</text>
</comment>
<evidence type="ECO:0000313" key="4">
    <source>
        <dbReference type="EMBL" id="MFC4502870.1"/>
    </source>
</evidence>
<evidence type="ECO:0000256" key="2">
    <source>
        <dbReference type="ARBA" id="ARBA00023002"/>
    </source>
</evidence>
<gene>
    <name evidence="4" type="ORF">ACFPIH_25715</name>
</gene>
<dbReference type="CDD" id="cd05233">
    <property type="entry name" value="SDR_c"/>
    <property type="match status" value="1"/>
</dbReference>
<evidence type="ECO:0000313" key="5">
    <source>
        <dbReference type="Proteomes" id="UP001595839"/>
    </source>
</evidence>
<dbReference type="EMBL" id="JBHSFK010000017">
    <property type="protein sequence ID" value="MFC4502870.1"/>
    <property type="molecule type" value="Genomic_DNA"/>
</dbReference>
<dbReference type="PANTHER" id="PTHR43008:SF4">
    <property type="entry name" value="CHAIN DEHYDROGENASE, PUTATIVE (AFU_ORTHOLOGUE AFUA_4G08710)-RELATED"/>
    <property type="match status" value="1"/>
</dbReference>
<dbReference type="PRINTS" id="PR00081">
    <property type="entry name" value="GDHRDH"/>
</dbReference>
<evidence type="ECO:0000259" key="3">
    <source>
        <dbReference type="SMART" id="SM00822"/>
    </source>
</evidence>
<dbReference type="InterPro" id="IPR002347">
    <property type="entry name" value="SDR_fam"/>
</dbReference>
<protein>
    <submittedName>
        <fullName evidence="4">SDR family oxidoreductase</fullName>
    </submittedName>
</protein>
<proteinExistence type="inferred from homology"/>
<comment type="similarity">
    <text evidence="1">Belongs to the short-chain dehydrogenases/reductases (SDR) family.</text>
</comment>
<evidence type="ECO:0000256" key="1">
    <source>
        <dbReference type="ARBA" id="ARBA00006484"/>
    </source>
</evidence>
<dbReference type="InterPro" id="IPR057326">
    <property type="entry name" value="KR_dom"/>
</dbReference>
<dbReference type="PANTHER" id="PTHR43008">
    <property type="entry name" value="BENZIL REDUCTASE"/>
    <property type="match status" value="1"/>
</dbReference>
<dbReference type="Proteomes" id="UP001595839">
    <property type="component" value="Unassembled WGS sequence"/>
</dbReference>
<organism evidence="4 5">
    <name type="scientific">Streptomyces vulcanius</name>
    <dbReference type="NCBI Taxonomy" id="1441876"/>
    <lineage>
        <taxon>Bacteria</taxon>
        <taxon>Bacillati</taxon>
        <taxon>Actinomycetota</taxon>
        <taxon>Actinomycetes</taxon>
        <taxon>Kitasatosporales</taxon>
        <taxon>Streptomycetaceae</taxon>
        <taxon>Streptomyces</taxon>
    </lineage>
</organism>
<sequence>MDAVGVVTGAGRGMGLECARRLTGTVDRLVLVDRDGASATAAARELSGRGAVVEPFELDISDAEGLTGLARHISGLGTLRAVAHAAGISPTMGDWRRILTVDLVGTALLAETLRPLVTRGTAMVCFASMSADFAPAEPNPPVEEALDDPLDARLFDRFRAALGPSAEDPGPAYSWAKHGVRRFVRREAVRVGPLGGRVCSVSPGIVGTPQGRQEAEHHPSMKALVERTPLGREGRPEEIAAVVAFLLSDEASFLTGVDILVDGGVIAALGAGVGP</sequence>
<dbReference type="SMART" id="SM00822">
    <property type="entry name" value="PKS_KR"/>
    <property type="match status" value="1"/>
</dbReference>
<accession>A0ABV9ASF5</accession>
<dbReference type="SUPFAM" id="SSF51735">
    <property type="entry name" value="NAD(P)-binding Rossmann-fold domains"/>
    <property type="match status" value="1"/>
</dbReference>
<feature type="domain" description="Ketoreductase" evidence="3">
    <location>
        <begin position="3"/>
        <end position="152"/>
    </location>
</feature>
<dbReference type="InterPro" id="IPR036291">
    <property type="entry name" value="NAD(P)-bd_dom_sf"/>
</dbReference>
<reference evidence="5" key="1">
    <citation type="journal article" date="2019" name="Int. J. Syst. Evol. Microbiol.">
        <title>The Global Catalogue of Microorganisms (GCM) 10K type strain sequencing project: providing services to taxonomists for standard genome sequencing and annotation.</title>
        <authorList>
            <consortium name="The Broad Institute Genomics Platform"/>
            <consortium name="The Broad Institute Genome Sequencing Center for Infectious Disease"/>
            <person name="Wu L."/>
            <person name="Ma J."/>
        </authorList>
    </citation>
    <scope>NUCLEOTIDE SEQUENCE [LARGE SCALE GENOMIC DNA]</scope>
    <source>
        <strain evidence="5">CGMCC 4.7177</strain>
    </source>
</reference>
<keyword evidence="2" id="KW-0560">Oxidoreductase</keyword>
<name>A0ABV9ASF5_9ACTN</name>
<dbReference type="Gene3D" id="3.40.50.720">
    <property type="entry name" value="NAD(P)-binding Rossmann-like Domain"/>
    <property type="match status" value="1"/>
</dbReference>
<dbReference type="RefSeq" id="WP_381167243.1">
    <property type="nucleotide sequence ID" value="NZ_JBHSFK010000017.1"/>
</dbReference>